<accession>A0A6C0BSA4</accession>
<name>A0A6C0BSA4_9ZZZZ</name>
<dbReference type="EMBL" id="MN739219">
    <property type="protein sequence ID" value="QHS94278.1"/>
    <property type="molecule type" value="Genomic_DNA"/>
</dbReference>
<proteinExistence type="predicted"/>
<sequence>MSCIIHKLQFHTATQQCIMLQWSVDQVYKTQEDTFTIYLLSYDEQYDKYTEKMSWKRTLKINDGTILYDCYEFIPTGIYVIRVENKTNSCEVRVIVPALAILSTGGSCFLVDGRSVGLNSNGWYVITNHHALPTFEHALSTNVTFNDVIVTNLRPDIFWKTSTNKGDIGLDYSCIAVDEATKQRLLEMKIYPNPIINQPKECEKNLMLIHRPRYANQVLHTVCRVVAHKKVKTQYDYLGPASGGGSSGSPVFGVDTNTRKVGVCGLHKARFTCVNLPNIIADICKVNADIVTFFNIQ</sequence>
<dbReference type="SUPFAM" id="SSF50494">
    <property type="entry name" value="Trypsin-like serine proteases"/>
    <property type="match status" value="1"/>
</dbReference>
<organism evidence="1">
    <name type="scientific">viral metagenome</name>
    <dbReference type="NCBI Taxonomy" id="1070528"/>
    <lineage>
        <taxon>unclassified sequences</taxon>
        <taxon>metagenomes</taxon>
        <taxon>organismal metagenomes</taxon>
    </lineage>
</organism>
<reference evidence="1" key="1">
    <citation type="journal article" date="2020" name="Nature">
        <title>Giant virus diversity and host interactions through global metagenomics.</title>
        <authorList>
            <person name="Schulz F."/>
            <person name="Roux S."/>
            <person name="Paez-Espino D."/>
            <person name="Jungbluth S."/>
            <person name="Walsh D.A."/>
            <person name="Denef V.J."/>
            <person name="McMahon K.D."/>
            <person name="Konstantinidis K.T."/>
            <person name="Eloe-Fadrosh E.A."/>
            <person name="Kyrpides N.C."/>
            <person name="Woyke T."/>
        </authorList>
    </citation>
    <scope>NUCLEOTIDE SEQUENCE</scope>
    <source>
        <strain evidence="1">GVMAG-M-3300018416-26</strain>
    </source>
</reference>
<dbReference type="AlphaFoldDB" id="A0A6C0BSA4"/>
<evidence type="ECO:0008006" key="2">
    <source>
        <dbReference type="Google" id="ProtNLM"/>
    </source>
</evidence>
<evidence type="ECO:0000313" key="1">
    <source>
        <dbReference type="EMBL" id="QHS94278.1"/>
    </source>
</evidence>
<protein>
    <recommendedName>
        <fullName evidence="2">Peptidase S1 domain-containing protein</fullName>
    </recommendedName>
</protein>
<dbReference type="InterPro" id="IPR009003">
    <property type="entry name" value="Peptidase_S1_PA"/>
</dbReference>